<dbReference type="EMBL" id="OZ021736">
    <property type="protein sequence ID" value="CAK9315713.1"/>
    <property type="molecule type" value="Genomic_DNA"/>
</dbReference>
<evidence type="ECO:0000313" key="1">
    <source>
        <dbReference type="EMBL" id="CAK9315713.1"/>
    </source>
</evidence>
<proteinExistence type="predicted"/>
<name>A0ABP0Y9T0_9ROSI</name>
<sequence length="109" mass="12220">MVYISGLQEAVAATAFCSTFLSFTRFHWLNGLAACWEFFTFLADVDVERLLLPQKSKGKSPGNHLVRLLLSLKKPSLESTNSAVMDKTSVEWKMGRYREGARKNESGSD</sequence>
<organism evidence="1 2">
    <name type="scientific">Citrullus colocynthis</name>
    <name type="common">colocynth</name>
    <dbReference type="NCBI Taxonomy" id="252529"/>
    <lineage>
        <taxon>Eukaryota</taxon>
        <taxon>Viridiplantae</taxon>
        <taxon>Streptophyta</taxon>
        <taxon>Embryophyta</taxon>
        <taxon>Tracheophyta</taxon>
        <taxon>Spermatophyta</taxon>
        <taxon>Magnoliopsida</taxon>
        <taxon>eudicotyledons</taxon>
        <taxon>Gunneridae</taxon>
        <taxon>Pentapetalae</taxon>
        <taxon>rosids</taxon>
        <taxon>fabids</taxon>
        <taxon>Cucurbitales</taxon>
        <taxon>Cucurbitaceae</taxon>
        <taxon>Benincaseae</taxon>
        <taxon>Citrullus</taxon>
    </lineage>
</organism>
<dbReference type="Proteomes" id="UP001642487">
    <property type="component" value="Chromosome 2"/>
</dbReference>
<gene>
    <name evidence="1" type="ORF">CITCOLO1_LOCUS7537</name>
</gene>
<accession>A0ABP0Y9T0</accession>
<reference evidence="1 2" key="1">
    <citation type="submission" date="2024-03" db="EMBL/GenBank/DDBJ databases">
        <authorList>
            <person name="Gkanogiannis A."/>
            <person name="Becerra Lopez-Lavalle L."/>
        </authorList>
    </citation>
    <scope>NUCLEOTIDE SEQUENCE [LARGE SCALE GENOMIC DNA]</scope>
</reference>
<evidence type="ECO:0000313" key="2">
    <source>
        <dbReference type="Proteomes" id="UP001642487"/>
    </source>
</evidence>
<protein>
    <submittedName>
        <fullName evidence="1">Uncharacterized protein</fullName>
    </submittedName>
</protein>
<keyword evidence="2" id="KW-1185">Reference proteome</keyword>